<dbReference type="PANTHER" id="PTHR24960:SF83">
    <property type="entry name" value="4FE-4S FERREDOXIN-TYPE DOMAIN-CONTAINING PROTEIN"/>
    <property type="match status" value="1"/>
</dbReference>
<evidence type="ECO:0000313" key="9">
    <source>
        <dbReference type="Proteomes" id="UP000184082"/>
    </source>
</evidence>
<keyword evidence="5" id="KW-0408">Iron</keyword>
<dbReference type="Proteomes" id="UP000184082">
    <property type="component" value="Unassembled WGS sequence"/>
</dbReference>
<evidence type="ECO:0000256" key="3">
    <source>
        <dbReference type="ARBA" id="ARBA00022485"/>
    </source>
</evidence>
<keyword evidence="3" id="KW-0004">4Fe-4S</keyword>
<reference evidence="8 9" key="1">
    <citation type="submission" date="2016-11" db="EMBL/GenBank/DDBJ databases">
        <authorList>
            <person name="Jaros S."/>
            <person name="Januszkiewicz K."/>
            <person name="Wedrychowicz H."/>
        </authorList>
    </citation>
    <scope>NUCLEOTIDE SEQUENCE [LARGE SCALE GENOMIC DNA]</scope>
    <source>
        <strain evidence="8 9">DSM 14501</strain>
    </source>
</reference>
<dbReference type="GO" id="GO:0046872">
    <property type="term" value="F:metal ion binding"/>
    <property type="evidence" value="ECO:0007669"/>
    <property type="project" value="UniProtKB-KW"/>
</dbReference>
<sequence length="370" mass="40852">MGSKVYFINLRSNSKKNNLSNKLKRLFDSAKLNKILEKGEQTAVKLHFGEKGNHGYIHPVFVRQIVDKIKEYEAKPFLTDTNTLYTGSRTNSVDHLITAIENGFAYSVVGAPIIIADGLFSKNSIEVEVNLKNFDKVKIAGEIFNSNSMIVLSHCKGHALAGFGGAIKNLAMGCATASGKQMQHSDAKPDVIKKKCVGCGICVNWCPKKCIEIIDGKAKIDHDKCIGCGECTTACRLRAIKVQWATNNDVFLEKMAEYAYGAVKNKKEKVGYINFVMNVTPLCDCVPWSDAPIVRDIGVLASLDPVALDKACYDLINNEAPLPNTEINVNINPGEDKFKHIHKNVNPSYIFDYAEKIGLGSKEYEIIEVK</sequence>
<proteinExistence type="predicted"/>
<dbReference type="Pfam" id="PF12838">
    <property type="entry name" value="Fer4_7"/>
    <property type="match status" value="1"/>
</dbReference>
<dbReference type="PANTHER" id="PTHR24960">
    <property type="entry name" value="PHOTOSYSTEM I IRON-SULFUR CENTER-RELATED"/>
    <property type="match status" value="1"/>
</dbReference>
<dbReference type="InterPro" id="IPR007160">
    <property type="entry name" value="DUF362"/>
</dbReference>
<feature type="domain" description="4Fe-4S ferredoxin-type" evidence="7">
    <location>
        <begin position="187"/>
        <end position="216"/>
    </location>
</feature>
<dbReference type="EMBL" id="FRAJ01000005">
    <property type="protein sequence ID" value="SHJ86327.1"/>
    <property type="molecule type" value="Genomic_DNA"/>
</dbReference>
<protein>
    <recommendedName>
        <fullName evidence="2">Ferredoxin</fullName>
    </recommendedName>
</protein>
<comment type="function">
    <text evidence="1">Ferredoxins are iron-sulfur proteins that transfer electrons in a wide variety of metabolic reactions.</text>
</comment>
<gene>
    <name evidence="8" type="ORF">SAMN02745883_00614</name>
</gene>
<evidence type="ECO:0000256" key="6">
    <source>
        <dbReference type="ARBA" id="ARBA00023014"/>
    </source>
</evidence>
<organism evidence="8 9">
    <name type="scientific">Caminicella sporogenes DSM 14501</name>
    <dbReference type="NCBI Taxonomy" id="1121266"/>
    <lineage>
        <taxon>Bacteria</taxon>
        <taxon>Bacillati</taxon>
        <taxon>Bacillota</taxon>
        <taxon>Clostridia</taxon>
        <taxon>Peptostreptococcales</taxon>
        <taxon>Caminicellaceae</taxon>
        <taxon>Caminicella</taxon>
    </lineage>
</organism>
<feature type="domain" description="4Fe-4S ferredoxin-type" evidence="7">
    <location>
        <begin position="217"/>
        <end position="245"/>
    </location>
</feature>
<keyword evidence="4" id="KW-0479">Metal-binding</keyword>
<keyword evidence="9" id="KW-1185">Reference proteome</keyword>
<dbReference type="InterPro" id="IPR050157">
    <property type="entry name" value="PSI_iron-sulfur_center"/>
</dbReference>
<evidence type="ECO:0000256" key="1">
    <source>
        <dbReference type="ARBA" id="ARBA00003532"/>
    </source>
</evidence>
<dbReference type="PROSITE" id="PS00198">
    <property type="entry name" value="4FE4S_FER_1"/>
    <property type="match status" value="1"/>
</dbReference>
<keyword evidence="6" id="KW-0411">Iron-sulfur</keyword>
<dbReference type="AlphaFoldDB" id="A0A1M6MS88"/>
<dbReference type="RefSeq" id="WP_072965918.1">
    <property type="nucleotide sequence ID" value="NZ_FRAJ01000005.1"/>
</dbReference>
<dbReference type="Pfam" id="PF04015">
    <property type="entry name" value="DUF362"/>
    <property type="match status" value="1"/>
</dbReference>
<dbReference type="InterPro" id="IPR017900">
    <property type="entry name" value="4Fe4S_Fe_S_CS"/>
</dbReference>
<dbReference type="InterPro" id="IPR017896">
    <property type="entry name" value="4Fe4S_Fe-S-bd"/>
</dbReference>
<dbReference type="PROSITE" id="PS51379">
    <property type="entry name" value="4FE4S_FER_2"/>
    <property type="match status" value="2"/>
</dbReference>
<dbReference type="Gene3D" id="3.30.70.20">
    <property type="match status" value="1"/>
</dbReference>
<dbReference type="SUPFAM" id="SSF54862">
    <property type="entry name" value="4Fe-4S ferredoxins"/>
    <property type="match status" value="1"/>
</dbReference>
<dbReference type="STRING" id="1121266.SAMN02745883_00614"/>
<evidence type="ECO:0000259" key="7">
    <source>
        <dbReference type="PROSITE" id="PS51379"/>
    </source>
</evidence>
<name>A0A1M6MS88_9FIRM</name>
<accession>A0A1M6MS88</accession>
<evidence type="ECO:0000256" key="2">
    <source>
        <dbReference type="ARBA" id="ARBA00013529"/>
    </source>
</evidence>
<dbReference type="GO" id="GO:0051539">
    <property type="term" value="F:4 iron, 4 sulfur cluster binding"/>
    <property type="evidence" value="ECO:0007669"/>
    <property type="project" value="UniProtKB-KW"/>
</dbReference>
<evidence type="ECO:0000256" key="5">
    <source>
        <dbReference type="ARBA" id="ARBA00023004"/>
    </source>
</evidence>
<evidence type="ECO:0000256" key="4">
    <source>
        <dbReference type="ARBA" id="ARBA00022723"/>
    </source>
</evidence>
<evidence type="ECO:0000313" key="8">
    <source>
        <dbReference type="EMBL" id="SHJ86327.1"/>
    </source>
</evidence>